<evidence type="ECO:0000313" key="7">
    <source>
        <dbReference type="Proteomes" id="UP000812287"/>
    </source>
</evidence>
<keyword evidence="2 4" id="KW-0863">Zinc-finger</keyword>
<dbReference type="OrthoDB" id="341421at2759"/>
<evidence type="ECO:0000256" key="4">
    <source>
        <dbReference type="PROSITE-ProRule" id="PRU00134"/>
    </source>
</evidence>
<sequence length="277" mass="31697">MSTGWHLYFQAETLYGRGEFDRAFERYQKAIKKIVKDELVTMTLPILNNPLHEYTLPTETLGAAWSSFISYFKDPALGKTKDNALCAYMLLYSYRPTSTIEDHPRFFTDKAQLYLKGMQITAGLTLGLLAWDDDDRAISMRRFREALELAAAHPPYYDLANASQPWERFVCTDVKDARDNLAVVFENDPEKAQLLAIYGVGDGHPWREVLGVGYVRYGTDGEITFERNMVVTLDECVACGKRDVKLRPCKHCEKVAYCSGGCQRMHWRMHQPDCIPP</sequence>
<accession>A0A9P7VQ78</accession>
<dbReference type="RefSeq" id="XP_043038082.1">
    <property type="nucleotide sequence ID" value="XM_043186587.1"/>
</dbReference>
<keyword evidence="7" id="KW-1185">Reference proteome</keyword>
<dbReference type="EMBL" id="MU250539">
    <property type="protein sequence ID" value="KAG7444582.1"/>
    <property type="molecule type" value="Genomic_DNA"/>
</dbReference>
<proteinExistence type="predicted"/>
<comment type="caution">
    <text evidence="6">The sequence shown here is derived from an EMBL/GenBank/DDBJ whole genome shotgun (WGS) entry which is preliminary data.</text>
</comment>
<evidence type="ECO:0000313" key="6">
    <source>
        <dbReference type="EMBL" id="KAG7444582.1"/>
    </source>
</evidence>
<protein>
    <recommendedName>
        <fullName evidence="5">MYND-type domain-containing protein</fullName>
    </recommendedName>
</protein>
<dbReference type="PROSITE" id="PS01360">
    <property type="entry name" value="ZF_MYND_1"/>
    <property type="match status" value="1"/>
</dbReference>
<evidence type="ECO:0000256" key="2">
    <source>
        <dbReference type="ARBA" id="ARBA00022771"/>
    </source>
</evidence>
<dbReference type="Gene3D" id="6.10.140.2220">
    <property type="match status" value="1"/>
</dbReference>
<dbReference type="Proteomes" id="UP000812287">
    <property type="component" value="Unassembled WGS sequence"/>
</dbReference>
<dbReference type="InterPro" id="IPR002893">
    <property type="entry name" value="Znf_MYND"/>
</dbReference>
<keyword evidence="1" id="KW-0479">Metal-binding</keyword>
<reference evidence="6" key="1">
    <citation type="submission" date="2020-11" db="EMBL/GenBank/DDBJ databases">
        <title>Adaptations for nitrogen fixation in a non-lichenized fungal sporocarp promotes dispersal by wood-feeding termites.</title>
        <authorList>
            <consortium name="DOE Joint Genome Institute"/>
            <person name="Koch R.A."/>
            <person name="Yoon G."/>
            <person name="Arayal U."/>
            <person name="Lail K."/>
            <person name="Amirebrahimi M."/>
            <person name="Labutti K."/>
            <person name="Lipzen A."/>
            <person name="Riley R."/>
            <person name="Barry K."/>
            <person name="Henrissat B."/>
            <person name="Grigoriev I.V."/>
            <person name="Herr J.R."/>
            <person name="Aime M.C."/>
        </authorList>
    </citation>
    <scope>NUCLEOTIDE SEQUENCE</scope>
    <source>
        <strain evidence="6">MCA 3950</strain>
    </source>
</reference>
<evidence type="ECO:0000259" key="5">
    <source>
        <dbReference type="PROSITE" id="PS50865"/>
    </source>
</evidence>
<dbReference type="PROSITE" id="PS50865">
    <property type="entry name" value="ZF_MYND_2"/>
    <property type="match status" value="1"/>
</dbReference>
<name>A0A9P7VQ78_9AGAR</name>
<feature type="domain" description="MYND-type" evidence="5">
    <location>
        <begin position="236"/>
        <end position="274"/>
    </location>
</feature>
<dbReference type="GO" id="GO:0008270">
    <property type="term" value="F:zinc ion binding"/>
    <property type="evidence" value="ECO:0007669"/>
    <property type="project" value="UniProtKB-KW"/>
</dbReference>
<evidence type="ECO:0000256" key="1">
    <source>
        <dbReference type="ARBA" id="ARBA00022723"/>
    </source>
</evidence>
<evidence type="ECO:0000256" key="3">
    <source>
        <dbReference type="ARBA" id="ARBA00022833"/>
    </source>
</evidence>
<gene>
    <name evidence="6" type="ORF">BT62DRAFT_933607</name>
</gene>
<dbReference type="GeneID" id="66108884"/>
<dbReference type="SUPFAM" id="SSF144232">
    <property type="entry name" value="HIT/MYND zinc finger-like"/>
    <property type="match status" value="1"/>
</dbReference>
<organism evidence="6 7">
    <name type="scientific">Guyanagaster necrorhizus</name>
    <dbReference type="NCBI Taxonomy" id="856835"/>
    <lineage>
        <taxon>Eukaryota</taxon>
        <taxon>Fungi</taxon>
        <taxon>Dikarya</taxon>
        <taxon>Basidiomycota</taxon>
        <taxon>Agaricomycotina</taxon>
        <taxon>Agaricomycetes</taxon>
        <taxon>Agaricomycetidae</taxon>
        <taxon>Agaricales</taxon>
        <taxon>Marasmiineae</taxon>
        <taxon>Physalacriaceae</taxon>
        <taxon>Guyanagaster</taxon>
    </lineage>
</organism>
<keyword evidence="3" id="KW-0862">Zinc</keyword>
<dbReference type="Pfam" id="PF01753">
    <property type="entry name" value="zf-MYND"/>
    <property type="match status" value="1"/>
</dbReference>
<dbReference type="AlphaFoldDB" id="A0A9P7VQ78"/>